<gene>
    <name evidence="1" type="ORF">NQ176_g2053</name>
</gene>
<name>A0ACC1NR46_9HYPO</name>
<comment type="caution">
    <text evidence="1">The sequence shown here is derived from an EMBL/GenBank/DDBJ whole genome shotgun (WGS) entry which is preliminary data.</text>
</comment>
<sequence length="988" mass="111638">MDPVSALGVAAAVVQFVDFGVRLISSTGQLYRSASGHTEEEVYLTTIASDLSQLARCVRSEATSLSDIKTDGIGGPYSTLRIICEECEEAAQQLDAAIRKVRKEDSVAPFTFGKTDSQFSYSHKNLSNRGNLRKFVNTFPDAIRYVTSFDAERWRKRLSDLRTRMKTAMLGVLWERSAGNIDALERLSDKQNEMSATLSRIEKKSAFFHNSFVPFVSDSYAEENPSRMGIVDYIWSSDAMLFVSHGTRKVHSLPGSIDLLTSSDLPRTSHQGSQTPAYEARAHEAAIASSLHFSGRNHREDSIPDAYTETFQWIYDGPRQTEPGSEPWVGFVPWLEGDTNEPYWITGKPGAGKSTLVKFLTKDERTRRHLLRWSSQRPLILASFYFWNAAASRLQKSQTGLLRSLLVQCIEQMPSICRKVCPRRWAFLRLFGIGFLQDAPEWTWEELKECFQAMTTLIGDQFNLALFIDGLDEFDGQYQELIKFVELFQSRGGVKILVSSRPENEFVDAFQVNPSLKMEHFTATDVRTFAQGELNRTRGFWELVQANPIEAGELIAGVVEKAKGVFLWVSVVVRALCEGLTEGDSLIDLRRLLDALPTDLSDLYSSIWARIRPDYRAHSSRLFQIHRCSTTLLDVVTLHLADMETNDALAQVGSRITDASRIHITQTLTRRLNSRTRGLLEISKDGKVDFLHRSVRDWTVSKWDEICSTTGLEFDPHLALLTAMTVEISNMTMEHVGMIFVVRFWTEACICLHHAGKVRDIPSNSALLLKIMDIFDAEMSKLSTFGANLSLYRNTDYASLQGQNIKDLPHWATTQYTVTPDQLNNSFLGLAAQFAVLPYVRGKLTRDSELLRKPDPSTLPILECAVLGFSSICRPDIADLASRYVDQISWDTRLQLVRCLLEQGTCKYEHDARQKGKGLNRQEKLASQIQQNKLLMDSISNVDQAEQQYWNSVSVLYEGYILEAQNAKATRGFLSKIRGVRERLRQGS</sequence>
<proteinExistence type="predicted"/>
<keyword evidence="2" id="KW-1185">Reference proteome</keyword>
<evidence type="ECO:0000313" key="1">
    <source>
        <dbReference type="EMBL" id="KAJ2981392.1"/>
    </source>
</evidence>
<reference evidence="1" key="1">
    <citation type="submission" date="2022-08" db="EMBL/GenBank/DDBJ databases">
        <title>Genome Sequence of Lecanicillium fungicola.</title>
        <authorList>
            <person name="Buettner E."/>
        </authorList>
    </citation>
    <scope>NUCLEOTIDE SEQUENCE</scope>
    <source>
        <strain evidence="1">Babe33</strain>
    </source>
</reference>
<dbReference type="Proteomes" id="UP001143910">
    <property type="component" value="Unassembled WGS sequence"/>
</dbReference>
<accession>A0ACC1NR46</accession>
<protein>
    <submittedName>
        <fullName evidence="1">Uncharacterized protein</fullName>
    </submittedName>
</protein>
<evidence type="ECO:0000313" key="2">
    <source>
        <dbReference type="Proteomes" id="UP001143910"/>
    </source>
</evidence>
<dbReference type="EMBL" id="JANJQO010000133">
    <property type="protein sequence ID" value="KAJ2981392.1"/>
    <property type="molecule type" value="Genomic_DNA"/>
</dbReference>
<organism evidence="1 2">
    <name type="scientific">Zarea fungicola</name>
    <dbReference type="NCBI Taxonomy" id="93591"/>
    <lineage>
        <taxon>Eukaryota</taxon>
        <taxon>Fungi</taxon>
        <taxon>Dikarya</taxon>
        <taxon>Ascomycota</taxon>
        <taxon>Pezizomycotina</taxon>
        <taxon>Sordariomycetes</taxon>
        <taxon>Hypocreomycetidae</taxon>
        <taxon>Hypocreales</taxon>
        <taxon>Cordycipitaceae</taxon>
        <taxon>Zarea</taxon>
    </lineage>
</organism>